<protein>
    <submittedName>
        <fullName evidence="3">PEP-CTERM sorting domain-containing protein</fullName>
    </submittedName>
</protein>
<dbReference type="InterPro" id="IPR013424">
    <property type="entry name" value="Ice-binding_C"/>
</dbReference>
<organism evidence="3 4">
    <name type="scientific">Actomonas aquatica</name>
    <dbReference type="NCBI Taxonomy" id="2866162"/>
    <lineage>
        <taxon>Bacteria</taxon>
        <taxon>Pseudomonadati</taxon>
        <taxon>Verrucomicrobiota</taxon>
        <taxon>Opitutia</taxon>
        <taxon>Opitutales</taxon>
        <taxon>Opitutaceae</taxon>
        <taxon>Actomonas</taxon>
    </lineage>
</organism>
<dbReference type="RefSeq" id="WP_221032826.1">
    <property type="nucleotide sequence ID" value="NZ_CP139781.1"/>
</dbReference>
<dbReference type="Pfam" id="PF07589">
    <property type="entry name" value="PEP-CTERM"/>
    <property type="match status" value="1"/>
</dbReference>
<reference evidence="3 4" key="2">
    <citation type="submission" date="2023-12" db="EMBL/GenBank/DDBJ databases">
        <title>Description of an unclassified Opitutus bacterium of Verrucomicrobiota.</title>
        <authorList>
            <person name="Zhang D.-F."/>
        </authorList>
    </citation>
    <scope>NUCLEOTIDE SEQUENCE [LARGE SCALE GENOMIC DNA]</scope>
    <source>
        <strain evidence="3 4">WL0086</strain>
    </source>
</reference>
<reference evidence="3 4" key="1">
    <citation type="submission" date="2021-08" db="EMBL/GenBank/DDBJ databases">
        <authorList>
            <person name="Zhang D."/>
            <person name="Zhang A."/>
            <person name="Wang L."/>
        </authorList>
    </citation>
    <scope>NUCLEOTIDE SEQUENCE [LARGE SCALE GENOMIC DNA]</scope>
    <source>
        <strain evidence="3 4">WL0086</strain>
    </source>
</reference>
<dbReference type="NCBIfam" id="TIGR02595">
    <property type="entry name" value="PEP_CTERM"/>
    <property type="match status" value="1"/>
</dbReference>
<dbReference type="Proteomes" id="UP000738431">
    <property type="component" value="Chromosome"/>
</dbReference>
<proteinExistence type="predicted"/>
<evidence type="ECO:0000313" key="4">
    <source>
        <dbReference type="Proteomes" id="UP000738431"/>
    </source>
</evidence>
<sequence>MRFSLFPLLLAGLLSSAQGQFVSISDDFSNNGSLGGSTPDSGVGNWESNDSDPAISVTGGEALVAAGSGEMVQLNFYDGSGDLSSGTYYYGFSFRVDDSGSISTNNTVQAVTGFRQGTVGSGTYALSFGIFRPSTATQNNSGVPNTSTSQFAVGFFDGASLNGSTNSLTSWGSALDRGTNYRAVISFDLENNGAELWIDPTSSSSSSITLTGITSDTRGIFLRQASGSHGDVYFDDVLVAQSFEGALSAVPEPSTYAAIAGAAMLGFAVYRRRRQQRNSVAAAAA</sequence>
<keyword evidence="4" id="KW-1185">Reference proteome</keyword>
<feature type="chain" id="PRO_5046567060" evidence="1">
    <location>
        <begin position="20"/>
        <end position="285"/>
    </location>
</feature>
<evidence type="ECO:0000259" key="2">
    <source>
        <dbReference type="Pfam" id="PF07589"/>
    </source>
</evidence>
<name>A0ABZ1C1W4_9BACT</name>
<gene>
    <name evidence="3" type="ORF">K1X11_012535</name>
</gene>
<feature type="signal peptide" evidence="1">
    <location>
        <begin position="1"/>
        <end position="19"/>
    </location>
</feature>
<accession>A0ABZ1C1W4</accession>
<feature type="domain" description="Ice-binding protein C-terminal" evidence="2">
    <location>
        <begin position="249"/>
        <end position="273"/>
    </location>
</feature>
<evidence type="ECO:0000313" key="3">
    <source>
        <dbReference type="EMBL" id="WRQ85631.1"/>
    </source>
</evidence>
<dbReference type="EMBL" id="CP139781">
    <property type="protein sequence ID" value="WRQ85631.1"/>
    <property type="molecule type" value="Genomic_DNA"/>
</dbReference>
<keyword evidence="1" id="KW-0732">Signal</keyword>
<evidence type="ECO:0000256" key="1">
    <source>
        <dbReference type="SAM" id="SignalP"/>
    </source>
</evidence>